<evidence type="ECO:0000256" key="1">
    <source>
        <dbReference type="ARBA" id="ARBA00022603"/>
    </source>
</evidence>
<dbReference type="RefSeq" id="WP_172187841.1">
    <property type="nucleotide sequence ID" value="NZ_CAWPPK010000255.1"/>
</dbReference>
<evidence type="ECO:0000313" key="4">
    <source>
        <dbReference type="EMBL" id="NQE34885.1"/>
    </source>
</evidence>
<dbReference type="PANTHER" id="PTHR43464:SF19">
    <property type="entry name" value="UBIQUINONE BIOSYNTHESIS O-METHYLTRANSFERASE, MITOCHONDRIAL"/>
    <property type="match status" value="1"/>
</dbReference>
<dbReference type="GO" id="GO:0102208">
    <property type="term" value="F:2-polyprenyl-6-hydroxyphenol methylase activity"/>
    <property type="evidence" value="ECO:0007669"/>
    <property type="project" value="UniProtKB-EC"/>
</dbReference>
<organism evidence="4 5">
    <name type="scientific">Microcoleus asticus IPMA8</name>
    <dbReference type="NCBI Taxonomy" id="2563858"/>
    <lineage>
        <taxon>Bacteria</taxon>
        <taxon>Bacillati</taxon>
        <taxon>Cyanobacteriota</taxon>
        <taxon>Cyanophyceae</taxon>
        <taxon>Oscillatoriophycideae</taxon>
        <taxon>Oscillatoriales</taxon>
        <taxon>Microcoleaceae</taxon>
        <taxon>Microcoleus</taxon>
        <taxon>Microcoleus asticus</taxon>
    </lineage>
</organism>
<keyword evidence="3" id="KW-0949">S-adenosyl-L-methionine</keyword>
<sequence length="228" mass="25492">MKFDRPEQQIQQSWEANADAWIQAIQYNTIESRRIATDDAILQAVLRYKPRRVLDVGCGEGWLTRALAKRGVEVVGVDGCAALVDRACEKGGGCFRAIGYDEIIADPAILGQPYDGIVCNFSLLGEEIGDLLRSLRKAIVSDGQLSIQTVHPFTACQEQPYVDGWKTETFDNCGGAFREPMPWYFRTVSSWFQQVSESGWRVCEFEEPTHPQTKIPLSLLLICQSPGD</sequence>
<dbReference type="PANTHER" id="PTHR43464">
    <property type="entry name" value="METHYLTRANSFERASE"/>
    <property type="match status" value="1"/>
</dbReference>
<dbReference type="InterPro" id="IPR029063">
    <property type="entry name" value="SAM-dependent_MTases_sf"/>
</dbReference>
<keyword evidence="2 4" id="KW-0808">Transferase</keyword>
<keyword evidence="1 4" id="KW-0489">Methyltransferase</keyword>
<dbReference type="CDD" id="cd02440">
    <property type="entry name" value="AdoMet_MTases"/>
    <property type="match status" value="1"/>
</dbReference>
<evidence type="ECO:0000313" key="5">
    <source>
        <dbReference type="Proteomes" id="UP000702425"/>
    </source>
</evidence>
<dbReference type="EMBL" id="SRRZ01000042">
    <property type="protein sequence ID" value="NQE34885.1"/>
    <property type="molecule type" value="Genomic_DNA"/>
</dbReference>
<evidence type="ECO:0000256" key="2">
    <source>
        <dbReference type="ARBA" id="ARBA00022679"/>
    </source>
</evidence>
<gene>
    <name evidence="4" type="primary">ubiG_3</name>
    <name evidence="4" type="ORF">E5S67_02614</name>
</gene>
<protein>
    <submittedName>
        <fullName evidence="4">Ubiquinone biosynthesis O-methyltransferase</fullName>
        <ecNumber evidence="4">2.1.1.222</ecNumber>
    </submittedName>
</protein>
<evidence type="ECO:0000256" key="3">
    <source>
        <dbReference type="ARBA" id="ARBA00022691"/>
    </source>
</evidence>
<dbReference type="SUPFAM" id="SSF53335">
    <property type="entry name" value="S-adenosyl-L-methionine-dependent methyltransferases"/>
    <property type="match status" value="1"/>
</dbReference>
<keyword evidence="4" id="KW-0830">Ubiquinone</keyword>
<dbReference type="EC" id="2.1.1.222" evidence="4"/>
<reference evidence="4 5" key="1">
    <citation type="journal article" date="2020" name="Sci. Rep.">
        <title>A novel cyanobacterial geosmin producer, revising GeoA distribution and dispersion patterns in Bacteria.</title>
        <authorList>
            <person name="Churro C."/>
            <person name="Semedo-Aguiar A.P."/>
            <person name="Silva A.D."/>
            <person name="Pereira-Leal J.B."/>
            <person name="Leite R.B."/>
        </authorList>
    </citation>
    <scope>NUCLEOTIDE SEQUENCE [LARGE SCALE GENOMIC DNA]</scope>
    <source>
        <strain evidence="4 5">IPMA8</strain>
    </source>
</reference>
<dbReference type="Proteomes" id="UP000702425">
    <property type="component" value="Unassembled WGS sequence"/>
</dbReference>
<name>A0ABX2CWV5_9CYAN</name>
<comment type="caution">
    <text evidence="4">The sequence shown here is derived from an EMBL/GenBank/DDBJ whole genome shotgun (WGS) entry which is preliminary data.</text>
</comment>
<dbReference type="GO" id="GO:0032259">
    <property type="term" value="P:methylation"/>
    <property type="evidence" value="ECO:0007669"/>
    <property type="project" value="UniProtKB-KW"/>
</dbReference>
<dbReference type="Pfam" id="PF13489">
    <property type="entry name" value="Methyltransf_23"/>
    <property type="match status" value="1"/>
</dbReference>
<dbReference type="Gene3D" id="3.40.50.150">
    <property type="entry name" value="Vaccinia Virus protein VP39"/>
    <property type="match status" value="1"/>
</dbReference>
<accession>A0ABX2CWV5</accession>
<proteinExistence type="predicted"/>
<keyword evidence="5" id="KW-1185">Reference proteome</keyword>